<proteinExistence type="predicted"/>
<sequence length="49" mass="5453">MRHIASLVCLGVETIDEPLFVRFAIDRLRPSVKQKSDASGDASLFSFTQ</sequence>
<gene>
    <name evidence="1" type="ORF">A33K_17569</name>
</gene>
<evidence type="ECO:0000313" key="1">
    <source>
        <dbReference type="EMBL" id="EIP85512.1"/>
    </source>
</evidence>
<name>A0ABN0FZV5_9BURK</name>
<reference evidence="2" key="1">
    <citation type="journal article" date="2012" name="J. Bacteriol.">
        <title>Revised Genome Sequence of Burkholderia thailandensis MSMB43 with Improved Annotation.</title>
        <authorList>
            <person name="Zhuo Y."/>
            <person name="Liu L."/>
            <person name="Wang Q."/>
            <person name="Liu X."/>
            <person name="Ren B."/>
            <person name="Liu M."/>
            <person name="Ni P."/>
            <person name="Cheng Y.Q."/>
            <person name="Zhang L."/>
        </authorList>
    </citation>
    <scope>NUCLEOTIDE SEQUENCE [LARGE SCALE GENOMIC DNA]</scope>
    <source>
        <strain evidence="2">MSMB43</strain>
    </source>
</reference>
<protein>
    <submittedName>
        <fullName evidence="1">Uncharacterized protein</fullName>
    </submittedName>
</protein>
<dbReference type="Proteomes" id="UP000004682">
    <property type="component" value="Unassembled WGS sequence"/>
</dbReference>
<keyword evidence="2" id="KW-1185">Reference proteome</keyword>
<organism evidence="1 2">
    <name type="scientific">Burkholderia humptydooensis MSMB43</name>
    <dbReference type="NCBI Taxonomy" id="441157"/>
    <lineage>
        <taxon>Bacteria</taxon>
        <taxon>Pseudomonadati</taxon>
        <taxon>Pseudomonadota</taxon>
        <taxon>Betaproteobacteria</taxon>
        <taxon>Burkholderiales</taxon>
        <taxon>Burkholderiaceae</taxon>
        <taxon>Burkholderia</taxon>
        <taxon>pseudomallei group</taxon>
    </lineage>
</organism>
<evidence type="ECO:0000313" key="2">
    <source>
        <dbReference type="Proteomes" id="UP000004682"/>
    </source>
</evidence>
<accession>A0ABN0FZV5</accession>
<dbReference type="EMBL" id="JH692066">
    <property type="protein sequence ID" value="EIP85512.1"/>
    <property type="molecule type" value="Genomic_DNA"/>
</dbReference>